<dbReference type="EMBL" id="FPKR01000017">
    <property type="protein sequence ID" value="SFZ79458.1"/>
    <property type="molecule type" value="Genomic_DNA"/>
</dbReference>
<sequence>MPNYRRAWLPGGTFFFTVTLLERHGNDLLVRYIDQLREVVQEVKQRHPFTIHGWVVLPDHLHCVIELPAGDADFALRWRLIKAGFSRRLPLLERRSAVREARRERGIWQRRYWEHQIRDEADFARHLDYVHFNPVKHGWVPRVADWPYSTFHRYVADGLLVADWGGGDTSLLQVGE</sequence>
<dbReference type="PANTHER" id="PTHR36966:SF1">
    <property type="entry name" value="REP-ASSOCIATED TYROSINE TRANSPOSASE"/>
    <property type="match status" value="1"/>
</dbReference>
<dbReference type="Pfam" id="PF01797">
    <property type="entry name" value="Y1_Tnp"/>
    <property type="match status" value="1"/>
</dbReference>
<protein>
    <submittedName>
        <fullName evidence="2">Putative transposase</fullName>
    </submittedName>
</protein>
<dbReference type="NCBIfam" id="NF047646">
    <property type="entry name" value="REP_Tyr_transpos"/>
    <property type="match status" value="1"/>
</dbReference>
<gene>
    <name evidence="2" type="ORF">SAMN02745887_03640</name>
</gene>
<dbReference type="GO" id="GO:0043565">
    <property type="term" value="F:sequence-specific DNA binding"/>
    <property type="evidence" value="ECO:0007669"/>
    <property type="project" value="TreeGrafter"/>
</dbReference>
<evidence type="ECO:0000313" key="2">
    <source>
        <dbReference type="EMBL" id="SFZ79458.1"/>
    </source>
</evidence>
<dbReference type="InterPro" id="IPR002686">
    <property type="entry name" value="Transposase_17"/>
</dbReference>
<dbReference type="SUPFAM" id="SSF143422">
    <property type="entry name" value="Transposase IS200-like"/>
    <property type="match status" value="1"/>
</dbReference>
<accession>A0A1K2HT64</accession>
<feature type="domain" description="Transposase IS200-like" evidence="1">
    <location>
        <begin position="9"/>
        <end position="133"/>
    </location>
</feature>
<dbReference type="GO" id="GO:0004803">
    <property type="term" value="F:transposase activity"/>
    <property type="evidence" value="ECO:0007669"/>
    <property type="project" value="InterPro"/>
</dbReference>
<dbReference type="Proteomes" id="UP000186513">
    <property type="component" value="Unassembled WGS sequence"/>
</dbReference>
<dbReference type="STRING" id="1121279.SAMN02745887_03640"/>
<evidence type="ECO:0000313" key="3">
    <source>
        <dbReference type="Proteomes" id="UP000186513"/>
    </source>
</evidence>
<name>A0A1K2HT64_9NEIS</name>
<dbReference type="RefSeq" id="WP_072430117.1">
    <property type="nucleotide sequence ID" value="NZ_FPKR01000017.1"/>
</dbReference>
<keyword evidence="3" id="KW-1185">Reference proteome</keyword>
<organism evidence="2 3">
    <name type="scientific">Chitinimonas taiwanensis DSM 18899</name>
    <dbReference type="NCBI Taxonomy" id="1121279"/>
    <lineage>
        <taxon>Bacteria</taxon>
        <taxon>Pseudomonadati</taxon>
        <taxon>Pseudomonadota</taxon>
        <taxon>Betaproteobacteria</taxon>
        <taxon>Neisseriales</taxon>
        <taxon>Chitinibacteraceae</taxon>
        <taxon>Chitinimonas</taxon>
    </lineage>
</organism>
<dbReference type="OrthoDB" id="9814067at2"/>
<proteinExistence type="predicted"/>
<dbReference type="PANTHER" id="PTHR36966">
    <property type="entry name" value="REP-ASSOCIATED TYROSINE TRANSPOSASE"/>
    <property type="match status" value="1"/>
</dbReference>
<dbReference type="Gene3D" id="3.30.70.1290">
    <property type="entry name" value="Transposase IS200-like"/>
    <property type="match status" value="1"/>
</dbReference>
<reference evidence="2 3" key="1">
    <citation type="submission" date="2016-11" db="EMBL/GenBank/DDBJ databases">
        <authorList>
            <person name="Jaros S."/>
            <person name="Januszkiewicz K."/>
            <person name="Wedrychowicz H."/>
        </authorList>
    </citation>
    <scope>NUCLEOTIDE SEQUENCE [LARGE SCALE GENOMIC DNA]</scope>
    <source>
        <strain evidence="2 3">DSM 18899</strain>
    </source>
</reference>
<dbReference type="GO" id="GO:0006313">
    <property type="term" value="P:DNA transposition"/>
    <property type="evidence" value="ECO:0007669"/>
    <property type="project" value="InterPro"/>
</dbReference>
<dbReference type="InterPro" id="IPR052715">
    <property type="entry name" value="RAYT_transposase"/>
</dbReference>
<dbReference type="InterPro" id="IPR036515">
    <property type="entry name" value="Transposase_17_sf"/>
</dbReference>
<dbReference type="AlphaFoldDB" id="A0A1K2HT64"/>
<dbReference type="SMART" id="SM01321">
    <property type="entry name" value="Y1_Tnp"/>
    <property type="match status" value="1"/>
</dbReference>
<evidence type="ECO:0000259" key="1">
    <source>
        <dbReference type="SMART" id="SM01321"/>
    </source>
</evidence>